<dbReference type="InterPro" id="IPR010982">
    <property type="entry name" value="Lambda_DNA-bd_dom_sf"/>
</dbReference>
<dbReference type="InterPro" id="IPR036165">
    <property type="entry name" value="YefM-like_sf"/>
</dbReference>
<proteinExistence type="inferred from homology"/>
<evidence type="ECO:0000313" key="5">
    <source>
        <dbReference type="Proteomes" id="UP000028073"/>
    </source>
</evidence>
<evidence type="ECO:0000256" key="2">
    <source>
        <dbReference type="ARBA" id="ARBA00023125"/>
    </source>
</evidence>
<dbReference type="STRING" id="1137799.GZ78_25210"/>
<dbReference type="RefSeq" id="WP_034841652.1">
    <property type="nucleotide sequence ID" value="NZ_JOKH01000008.1"/>
</dbReference>
<dbReference type="InterPro" id="IPR050807">
    <property type="entry name" value="TransReg_Diox_bact_type"/>
</dbReference>
<reference evidence="4 5" key="1">
    <citation type="submission" date="2014-06" db="EMBL/GenBank/DDBJ databases">
        <title>Whole Genome Sequences of Three Symbiotic Endozoicomonas Bacteria.</title>
        <authorList>
            <person name="Neave M.J."/>
            <person name="Apprill A."/>
            <person name="Voolstra C.R."/>
        </authorList>
    </citation>
    <scope>NUCLEOTIDE SEQUENCE [LARGE SCALE GENOMIC DNA]</scope>
    <source>
        <strain evidence="4 5">DSM 25634</strain>
    </source>
</reference>
<name>A0A081N679_9GAMM</name>
<keyword evidence="2" id="KW-0238">DNA-binding</keyword>
<feature type="domain" description="HTH cro/C1-type" evidence="3">
    <location>
        <begin position="66"/>
        <end position="120"/>
    </location>
</feature>
<dbReference type="Pfam" id="PF01381">
    <property type="entry name" value="HTH_3"/>
    <property type="match status" value="1"/>
</dbReference>
<dbReference type="PANTHER" id="PTHR46797:SF1">
    <property type="entry name" value="METHYLPHOSPHONATE SYNTHASE"/>
    <property type="match status" value="1"/>
</dbReference>
<comment type="similarity">
    <text evidence="1">Belongs to the phD/YefM antitoxin family.</text>
</comment>
<dbReference type="CDD" id="cd00093">
    <property type="entry name" value="HTH_XRE"/>
    <property type="match status" value="1"/>
</dbReference>
<dbReference type="GO" id="GO:0003700">
    <property type="term" value="F:DNA-binding transcription factor activity"/>
    <property type="evidence" value="ECO:0007669"/>
    <property type="project" value="TreeGrafter"/>
</dbReference>
<dbReference type="Proteomes" id="UP000028073">
    <property type="component" value="Unassembled WGS sequence"/>
</dbReference>
<dbReference type="InterPro" id="IPR001387">
    <property type="entry name" value="Cro/C1-type_HTH"/>
</dbReference>
<comment type="caution">
    <text evidence="4">The sequence shown here is derived from an EMBL/GenBank/DDBJ whole genome shotgun (WGS) entry which is preliminary data.</text>
</comment>
<dbReference type="AlphaFoldDB" id="A0A081N679"/>
<dbReference type="eggNOG" id="COG1396">
    <property type="taxonomic scope" value="Bacteria"/>
</dbReference>
<evidence type="ECO:0000256" key="1">
    <source>
        <dbReference type="ARBA" id="ARBA00009981"/>
    </source>
</evidence>
<dbReference type="GO" id="GO:0003677">
    <property type="term" value="F:DNA binding"/>
    <property type="evidence" value="ECO:0007669"/>
    <property type="project" value="UniProtKB-KW"/>
</dbReference>
<sequence>MAEILKHDGKPAFVVMPYSEYQAMLEKLEDQEDSEAYREVRSSLSRGKDELIPSEVVDKLLTDNPVRVWREYRGMKQKELAEKAGLKPSYLSQIESGSKQGSLETLKNIAKALRVDLDDIT</sequence>
<dbReference type="Gene3D" id="1.10.260.40">
    <property type="entry name" value="lambda repressor-like DNA-binding domains"/>
    <property type="match status" value="1"/>
</dbReference>
<dbReference type="EMBL" id="JOKH01000008">
    <property type="protein sequence ID" value="KEQ13952.1"/>
    <property type="molecule type" value="Genomic_DNA"/>
</dbReference>
<keyword evidence="5" id="KW-1185">Reference proteome</keyword>
<evidence type="ECO:0000313" key="4">
    <source>
        <dbReference type="EMBL" id="KEQ13952.1"/>
    </source>
</evidence>
<gene>
    <name evidence="4" type="ORF">GZ78_25210</name>
</gene>
<organism evidence="4 5">
    <name type="scientific">Endozoicomonas numazuensis</name>
    <dbReference type="NCBI Taxonomy" id="1137799"/>
    <lineage>
        <taxon>Bacteria</taxon>
        <taxon>Pseudomonadati</taxon>
        <taxon>Pseudomonadota</taxon>
        <taxon>Gammaproteobacteria</taxon>
        <taxon>Oceanospirillales</taxon>
        <taxon>Endozoicomonadaceae</taxon>
        <taxon>Endozoicomonas</taxon>
    </lineage>
</organism>
<dbReference type="GO" id="GO:0005829">
    <property type="term" value="C:cytosol"/>
    <property type="evidence" value="ECO:0007669"/>
    <property type="project" value="TreeGrafter"/>
</dbReference>
<evidence type="ECO:0000259" key="3">
    <source>
        <dbReference type="PROSITE" id="PS50943"/>
    </source>
</evidence>
<accession>A0A081N679</accession>
<dbReference type="SUPFAM" id="SSF47413">
    <property type="entry name" value="lambda repressor-like DNA-binding domains"/>
    <property type="match status" value="1"/>
</dbReference>
<dbReference type="OrthoDB" id="129597at2"/>
<dbReference type="PROSITE" id="PS50943">
    <property type="entry name" value="HTH_CROC1"/>
    <property type="match status" value="1"/>
</dbReference>
<dbReference type="SMART" id="SM00530">
    <property type="entry name" value="HTH_XRE"/>
    <property type="match status" value="1"/>
</dbReference>
<dbReference type="PANTHER" id="PTHR46797">
    <property type="entry name" value="HTH-TYPE TRANSCRIPTIONAL REGULATOR"/>
    <property type="match status" value="1"/>
</dbReference>
<protein>
    <submittedName>
        <fullName evidence="4">XRE family transcriptional regulator</fullName>
    </submittedName>
</protein>
<dbReference type="SUPFAM" id="SSF143120">
    <property type="entry name" value="YefM-like"/>
    <property type="match status" value="1"/>
</dbReference>